<evidence type="ECO:0000313" key="1">
    <source>
        <dbReference type="EMBL" id="TKD17842.1"/>
    </source>
</evidence>
<protein>
    <submittedName>
        <fullName evidence="1">Uncharacterized protein</fullName>
    </submittedName>
</protein>
<organism evidence="1 2">
    <name type="scientific">Rhodobacter capsulatus</name>
    <name type="common">Rhodopseudomonas capsulata</name>
    <dbReference type="NCBI Taxonomy" id="1061"/>
    <lineage>
        <taxon>Bacteria</taxon>
        <taxon>Pseudomonadati</taxon>
        <taxon>Pseudomonadota</taxon>
        <taxon>Alphaproteobacteria</taxon>
        <taxon>Rhodobacterales</taxon>
        <taxon>Rhodobacter group</taxon>
        <taxon>Rhodobacter</taxon>
    </lineage>
</organism>
<accession>A0A4U1JRJ4</accession>
<comment type="caution">
    <text evidence="1">The sequence shown here is derived from an EMBL/GenBank/DDBJ whole genome shotgun (WGS) entry which is preliminary data.</text>
</comment>
<gene>
    <name evidence="1" type="ORF">FBT96_12605</name>
</gene>
<evidence type="ECO:0000313" key="2">
    <source>
        <dbReference type="Proteomes" id="UP000310597"/>
    </source>
</evidence>
<dbReference type="RefSeq" id="WP_136907169.1">
    <property type="nucleotide sequence ID" value="NZ_SWJZ01000051.1"/>
</dbReference>
<reference evidence="1 2" key="1">
    <citation type="submission" date="2019-04" db="EMBL/GenBank/DDBJ databases">
        <title>Draft Whole-Genome sequence of the purple photosynthetic bacterium Rhodobacter capsulatus SP108 with an indigenous class A beta-lactamase.</title>
        <authorList>
            <person name="Robertson S."/>
            <person name="Meyer T.E."/>
            <person name="Kyndt J.A."/>
        </authorList>
    </citation>
    <scope>NUCLEOTIDE SEQUENCE [LARGE SCALE GENOMIC DNA]</scope>
    <source>
        <strain evidence="1 2">SP108</strain>
    </source>
</reference>
<dbReference type="Proteomes" id="UP000310597">
    <property type="component" value="Unassembled WGS sequence"/>
</dbReference>
<name>A0A4U1JRJ4_RHOCA</name>
<proteinExistence type="predicted"/>
<dbReference type="EMBL" id="SWJZ01000051">
    <property type="protein sequence ID" value="TKD17842.1"/>
    <property type="molecule type" value="Genomic_DNA"/>
</dbReference>
<sequence>MSDYFKGERIDLTGPALSSFAVTPNDAVDLPVPVRAVTIGEKGGVVKYTAARGGAICTTGWLPVGQHPIWASRIWLTGTSAEGLTGWE</sequence>
<dbReference type="AlphaFoldDB" id="A0A4U1JRJ4"/>
<dbReference type="OrthoDB" id="7916272at2"/>